<dbReference type="AlphaFoldDB" id="A0A1I6G4X3"/>
<dbReference type="RefSeq" id="WP_089804393.1">
    <property type="nucleotide sequence ID" value="NZ_FOYT01000001.1"/>
</dbReference>
<protein>
    <submittedName>
        <fullName evidence="1">Uncharacterized protein</fullName>
    </submittedName>
</protein>
<sequence length="67" mass="6788">MIGYPTLVLGTVAAYLRGSEETRPFVRGAFGIGVLGECGALTGIVQFTQTTGATVASTLSHLAGMVA</sequence>
<organism evidence="1 2">
    <name type="scientific">Halogeometricum rufum</name>
    <dbReference type="NCBI Taxonomy" id="553469"/>
    <lineage>
        <taxon>Archaea</taxon>
        <taxon>Methanobacteriati</taxon>
        <taxon>Methanobacteriota</taxon>
        <taxon>Stenosarchaea group</taxon>
        <taxon>Halobacteria</taxon>
        <taxon>Halobacteriales</taxon>
        <taxon>Haloferacaceae</taxon>
        <taxon>Halogeometricum</taxon>
    </lineage>
</organism>
<dbReference type="OrthoDB" id="285544at2157"/>
<reference evidence="2" key="1">
    <citation type="submission" date="2016-10" db="EMBL/GenBank/DDBJ databases">
        <authorList>
            <person name="Varghese N."/>
            <person name="Submissions S."/>
        </authorList>
    </citation>
    <scope>NUCLEOTIDE SEQUENCE [LARGE SCALE GENOMIC DNA]</scope>
    <source>
        <strain evidence="2">CGMCC 1.7736</strain>
    </source>
</reference>
<evidence type="ECO:0000313" key="2">
    <source>
        <dbReference type="Proteomes" id="UP000198531"/>
    </source>
</evidence>
<keyword evidence="2" id="KW-1185">Reference proteome</keyword>
<accession>A0A1I6G4X3</accession>
<gene>
    <name evidence="1" type="ORF">SAMN04487947_0570</name>
</gene>
<dbReference type="Proteomes" id="UP000198531">
    <property type="component" value="Unassembled WGS sequence"/>
</dbReference>
<proteinExistence type="predicted"/>
<name>A0A1I6G4X3_9EURY</name>
<dbReference type="STRING" id="553469.SAMN04487947_0570"/>
<evidence type="ECO:0000313" key="1">
    <source>
        <dbReference type="EMBL" id="SFR37170.1"/>
    </source>
</evidence>
<dbReference type="EMBL" id="FOYT01000001">
    <property type="protein sequence ID" value="SFR37170.1"/>
    <property type="molecule type" value="Genomic_DNA"/>
</dbReference>